<proteinExistence type="predicted"/>
<gene>
    <name evidence="2" type="ORF">DZC72_06705</name>
</gene>
<feature type="transmembrane region" description="Helical" evidence="1">
    <location>
        <begin position="69"/>
        <end position="91"/>
    </location>
</feature>
<keyword evidence="1" id="KW-0472">Membrane</keyword>
<organism evidence="2 3">
    <name type="scientific">Maribacter algicola</name>
    <dbReference type="NCBI Taxonomy" id="2498892"/>
    <lineage>
        <taxon>Bacteria</taxon>
        <taxon>Pseudomonadati</taxon>
        <taxon>Bacteroidota</taxon>
        <taxon>Flavobacteriia</taxon>
        <taxon>Flavobacteriales</taxon>
        <taxon>Flavobacteriaceae</taxon>
        <taxon>Maribacter</taxon>
    </lineage>
</organism>
<comment type="caution">
    <text evidence="2">The sequence shown here is derived from an EMBL/GenBank/DDBJ whole genome shotgun (WGS) entry which is preliminary data.</text>
</comment>
<evidence type="ECO:0000256" key="1">
    <source>
        <dbReference type="SAM" id="Phobius"/>
    </source>
</evidence>
<evidence type="ECO:0000313" key="3">
    <source>
        <dbReference type="Proteomes" id="UP000286990"/>
    </source>
</evidence>
<keyword evidence="3" id="KW-1185">Reference proteome</keyword>
<evidence type="ECO:0000313" key="2">
    <source>
        <dbReference type="EMBL" id="RRQ50249.1"/>
    </source>
</evidence>
<dbReference type="EMBL" id="QUSX01000001">
    <property type="protein sequence ID" value="RRQ50249.1"/>
    <property type="molecule type" value="Genomic_DNA"/>
</dbReference>
<dbReference type="OrthoDB" id="1451343at2"/>
<reference evidence="3" key="1">
    <citation type="submission" date="2018-12" db="EMBL/GenBank/DDBJ databases">
        <title>Maribacter lutimaris sp. nov., isolated from marine sediment.</title>
        <authorList>
            <person name="Kim K.K."/>
        </authorList>
    </citation>
    <scope>NUCLEOTIDE SEQUENCE [LARGE SCALE GENOMIC DNA]</scope>
    <source>
        <strain evidence="3">PoM-212</strain>
    </source>
</reference>
<keyword evidence="1" id="KW-1133">Transmembrane helix</keyword>
<dbReference type="RefSeq" id="WP_125222065.1">
    <property type="nucleotide sequence ID" value="NZ_QUSX01000001.1"/>
</dbReference>
<name>A0A3R8S284_9FLAO</name>
<accession>A0A3R8S284</accession>
<sequence>MGGGGFSLDAVKVIRANRALLKKRRTFRDIRAEYEDLTSTTKLKFKELTPFQQQIIKDRIRKQAKKDRLHNLWVMGISIFVLLIIITFLYIEYLI</sequence>
<dbReference type="Proteomes" id="UP000286990">
    <property type="component" value="Unassembled WGS sequence"/>
</dbReference>
<protein>
    <submittedName>
        <fullName evidence="2">Uncharacterized protein</fullName>
    </submittedName>
</protein>
<keyword evidence="1" id="KW-0812">Transmembrane</keyword>
<dbReference type="AlphaFoldDB" id="A0A3R8S284"/>